<keyword evidence="2" id="KW-1185">Reference proteome</keyword>
<accession>A0A1S7TW21</accession>
<dbReference type="EMBL" id="FCNP01000033">
    <property type="protein sequence ID" value="CVI58756.1"/>
    <property type="molecule type" value="Genomic_DNA"/>
</dbReference>
<sequence>MPYAFEGGICTDARDGAIQITDAQYEEALGAIIDGKAVSVSGGFAIVDAPAAEEPPSDPPTMADYEDAIQAIVDGTAKTKLFRDGVTLASYTASTNPVWAAEAQAFVAWRDGVWTYAYAELAKVQSGEREQPSVTEFLAEIEPINWPI</sequence>
<reference evidence="1" key="1">
    <citation type="submission" date="2016-01" db="EMBL/GenBank/DDBJ databases">
        <authorList>
            <person name="Regsiter A."/>
            <person name="william w."/>
        </authorList>
    </citation>
    <scope>NUCLEOTIDE SEQUENCE</scope>
    <source>
        <strain evidence="1">NCPPB 1641</strain>
    </source>
</reference>
<name>A0A1S7TW21_9HYPH</name>
<evidence type="ECO:0000313" key="1">
    <source>
        <dbReference type="EMBL" id="CVI58756.1"/>
    </source>
</evidence>
<protein>
    <submittedName>
        <fullName evidence="1">Uncharacterized protein</fullName>
    </submittedName>
</protein>
<evidence type="ECO:0000313" key="2">
    <source>
        <dbReference type="Proteomes" id="UP000192140"/>
    </source>
</evidence>
<comment type="caution">
    <text evidence="1">The sequence shown here is derived from an EMBL/GenBank/DDBJ whole genome shotgun (WGS) entry which is preliminary data.</text>
</comment>
<proteinExistence type="predicted"/>
<dbReference type="Proteomes" id="UP000192140">
    <property type="component" value="Unassembled WGS sequence"/>
</dbReference>
<dbReference type="RefSeq" id="WP_205529285.1">
    <property type="nucleotide sequence ID" value="NZ_LT009776.1"/>
</dbReference>
<dbReference type="AlphaFoldDB" id="A0A1S7TW21"/>
<organism evidence="1 2">
    <name type="scientific">Agrobacterium deltaense NCPPB 1641</name>
    <dbReference type="NCBI Taxonomy" id="1183425"/>
    <lineage>
        <taxon>Bacteria</taxon>
        <taxon>Pseudomonadati</taxon>
        <taxon>Pseudomonadota</taxon>
        <taxon>Alphaproteobacteria</taxon>
        <taxon>Hyphomicrobiales</taxon>
        <taxon>Rhizobiaceae</taxon>
        <taxon>Rhizobium/Agrobacterium group</taxon>
        <taxon>Agrobacterium</taxon>
    </lineage>
</organism>
<gene>
    <name evidence="1" type="ORF">AGR7A_Lc120241</name>
</gene>